<gene>
    <name evidence="1" type="ORF">EDC56_0806</name>
</gene>
<comment type="caution">
    <text evidence="1">The sequence shown here is derived from an EMBL/GenBank/DDBJ whole genome shotgun (WGS) entry which is preliminary data.</text>
</comment>
<dbReference type="RefSeq" id="WP_123711195.1">
    <property type="nucleotide sequence ID" value="NZ_RKHR01000003.1"/>
</dbReference>
<dbReference type="EMBL" id="RKHR01000003">
    <property type="protein sequence ID" value="ROS05276.1"/>
    <property type="molecule type" value="Genomic_DNA"/>
</dbReference>
<reference evidence="1 2" key="1">
    <citation type="submission" date="2018-11" db="EMBL/GenBank/DDBJ databases">
        <title>Genomic Encyclopedia of Type Strains, Phase IV (KMG-IV): sequencing the most valuable type-strain genomes for metagenomic binning, comparative biology and taxonomic classification.</title>
        <authorList>
            <person name="Goeker M."/>
        </authorList>
    </citation>
    <scope>NUCLEOTIDE SEQUENCE [LARGE SCALE GENOMIC DNA]</scope>
    <source>
        <strain evidence="1 2">DSM 100316</strain>
    </source>
</reference>
<protein>
    <submittedName>
        <fullName evidence="1">Uncharacterized protein</fullName>
    </submittedName>
</protein>
<accession>A0A3N2DZH9</accession>
<dbReference type="Proteomes" id="UP000275394">
    <property type="component" value="Unassembled WGS sequence"/>
</dbReference>
<organism evidence="1 2">
    <name type="scientific">Sinobacterium caligoides</name>
    <dbReference type="NCBI Taxonomy" id="933926"/>
    <lineage>
        <taxon>Bacteria</taxon>
        <taxon>Pseudomonadati</taxon>
        <taxon>Pseudomonadota</taxon>
        <taxon>Gammaproteobacteria</taxon>
        <taxon>Cellvibrionales</taxon>
        <taxon>Spongiibacteraceae</taxon>
        <taxon>Sinobacterium</taxon>
    </lineage>
</organism>
<keyword evidence="2" id="KW-1185">Reference proteome</keyword>
<proteinExistence type="predicted"/>
<sequence length="125" mass="14426">MGSIITIKTLSALNPTRLLLLLFLLNTPTQCFASIGSHSLHFRLTQQIELILNNTLEYEKKEYYIVKLDKHSKTLNIPDCRGQWRFTLPVKIEGNITIRLNCDAFNSWEMYIPISIQHRIAPIVA</sequence>
<dbReference type="OrthoDB" id="1669037at2"/>
<evidence type="ECO:0000313" key="1">
    <source>
        <dbReference type="EMBL" id="ROS05276.1"/>
    </source>
</evidence>
<name>A0A3N2DZH9_9GAMM</name>
<dbReference type="AlphaFoldDB" id="A0A3N2DZH9"/>
<evidence type="ECO:0000313" key="2">
    <source>
        <dbReference type="Proteomes" id="UP000275394"/>
    </source>
</evidence>